<comment type="caution">
    <text evidence="1">The sequence shown here is derived from an EMBL/GenBank/DDBJ whole genome shotgun (WGS) entry which is preliminary data.</text>
</comment>
<dbReference type="RefSeq" id="WP_228848222.1">
    <property type="nucleotide sequence ID" value="NZ_JADCKQ010000004.1"/>
</dbReference>
<evidence type="ECO:0000313" key="1">
    <source>
        <dbReference type="EMBL" id="MBI1493385.1"/>
    </source>
</evidence>
<dbReference type="InterPro" id="IPR009394">
    <property type="entry name" value="MmcB-like"/>
</dbReference>
<dbReference type="PIRSF" id="PIRSF031796">
    <property type="entry name" value="UPC031796"/>
    <property type="match status" value="1"/>
</dbReference>
<dbReference type="InterPro" id="IPR011335">
    <property type="entry name" value="Restrct_endonuc-II-like"/>
</dbReference>
<protein>
    <submittedName>
        <fullName evidence="1">MmcB family DNA repair protein</fullName>
    </submittedName>
</protein>
<dbReference type="SUPFAM" id="SSF52980">
    <property type="entry name" value="Restriction endonuclease-like"/>
    <property type="match status" value="1"/>
</dbReference>
<organism evidence="1 2">
    <name type="scientific">Halocynthiibacter styelae</name>
    <dbReference type="NCBI Taxonomy" id="2761955"/>
    <lineage>
        <taxon>Bacteria</taxon>
        <taxon>Pseudomonadati</taxon>
        <taxon>Pseudomonadota</taxon>
        <taxon>Alphaproteobacteria</taxon>
        <taxon>Rhodobacterales</taxon>
        <taxon>Paracoccaceae</taxon>
        <taxon>Halocynthiibacter</taxon>
    </lineage>
</organism>
<reference evidence="1" key="1">
    <citation type="submission" date="2020-10" db="EMBL/GenBank/DDBJ databases">
        <title>Paenihalocynthiibacter styelae gen. nov., sp. nov., isolated from stalked sea squirt Styela clava.</title>
        <authorList>
            <person name="Kim Y.-O."/>
            <person name="Yoon J.-H."/>
        </authorList>
    </citation>
    <scope>NUCLEOTIDE SEQUENCE</scope>
    <source>
        <strain evidence="1">MYP1-1</strain>
    </source>
</reference>
<name>A0A8J7LK81_9RHOB</name>
<sequence length="150" mass="16964">MSEHLPNQPGQRLARGICRAFASLGWETLLEYVPTRGLRVDVIALGPKGEIAIVECKSGIEDFRADQKWQGYLPWCDRFYWAVDADFPVDVLPDGMGLIIADAYGGEIIREAPEVKLPAARRRAVTLDFARVAARRDRRYRDPDVRHLEG</sequence>
<evidence type="ECO:0000313" key="2">
    <source>
        <dbReference type="Proteomes" id="UP000640583"/>
    </source>
</evidence>
<dbReference type="AlphaFoldDB" id="A0A8J7LK81"/>
<dbReference type="Pfam" id="PF06319">
    <property type="entry name" value="MmcB-like"/>
    <property type="match status" value="1"/>
</dbReference>
<keyword evidence="2" id="KW-1185">Reference proteome</keyword>
<proteinExistence type="predicted"/>
<dbReference type="EMBL" id="JADCKQ010000004">
    <property type="protein sequence ID" value="MBI1493385.1"/>
    <property type="molecule type" value="Genomic_DNA"/>
</dbReference>
<dbReference type="Proteomes" id="UP000640583">
    <property type="component" value="Unassembled WGS sequence"/>
</dbReference>
<accession>A0A8J7LK81</accession>
<gene>
    <name evidence="1" type="ORF">H1D41_07045</name>
</gene>